<reference evidence="1" key="1">
    <citation type="submission" date="2021-01" db="EMBL/GenBank/DDBJ databases">
        <authorList>
            <person name="Corre E."/>
            <person name="Pelletier E."/>
            <person name="Niang G."/>
            <person name="Scheremetjew M."/>
            <person name="Finn R."/>
            <person name="Kale V."/>
            <person name="Holt S."/>
            <person name="Cochrane G."/>
            <person name="Meng A."/>
            <person name="Brown T."/>
            <person name="Cohen L."/>
        </authorList>
    </citation>
    <scope>NUCLEOTIDE SEQUENCE</scope>
    <source>
        <strain evidence="1">PLY182g</strain>
    </source>
</reference>
<accession>A0A7S0L2N9</accession>
<name>A0A7S0L2N9_9EUKA</name>
<organism evidence="1">
    <name type="scientific">Coccolithus braarudii</name>
    <dbReference type="NCBI Taxonomy" id="221442"/>
    <lineage>
        <taxon>Eukaryota</taxon>
        <taxon>Haptista</taxon>
        <taxon>Haptophyta</taxon>
        <taxon>Prymnesiophyceae</taxon>
        <taxon>Coccolithales</taxon>
        <taxon>Coccolithaceae</taxon>
        <taxon>Coccolithus</taxon>
    </lineage>
</organism>
<gene>
    <name evidence="1" type="ORF">CPEL01642_LOCUS3203</name>
</gene>
<evidence type="ECO:0000313" key="1">
    <source>
        <dbReference type="EMBL" id="CAD8599873.1"/>
    </source>
</evidence>
<protein>
    <submittedName>
        <fullName evidence="1">Uncharacterized protein</fullName>
    </submittedName>
</protein>
<sequence length="119" mass="13636">MFGVSDPQTNIEALHLVCTDETILVGVHAIKESSRQILGERAMYTKPTEFVHLKRDEPRAQDGRMKLSKTHRTEPLVSHMASHLREDMSQPVLREEGSELMRCEDAIPIHVSDVKNRYQ</sequence>
<dbReference type="AlphaFoldDB" id="A0A7S0L2N9"/>
<dbReference type="EMBL" id="HBEY01006530">
    <property type="protein sequence ID" value="CAD8599873.1"/>
    <property type="molecule type" value="Transcribed_RNA"/>
</dbReference>
<proteinExistence type="predicted"/>